<evidence type="ECO:0008006" key="4">
    <source>
        <dbReference type="Google" id="ProtNLM"/>
    </source>
</evidence>
<dbReference type="Gene3D" id="1.20.58.670">
    <property type="entry name" value="Dsl1p vesicle tethering complex, Tip20p subunit, domain D"/>
    <property type="match status" value="1"/>
</dbReference>
<comment type="caution">
    <text evidence="2">The sequence shown here is derived from an EMBL/GenBank/DDBJ whole genome shotgun (WGS) entry which is preliminary data.</text>
</comment>
<feature type="coiled-coil region" evidence="1">
    <location>
        <begin position="31"/>
        <end position="58"/>
    </location>
</feature>
<dbReference type="Pfam" id="PF04437">
    <property type="entry name" value="RINT1_TIP1"/>
    <property type="match status" value="1"/>
</dbReference>
<evidence type="ECO:0000256" key="1">
    <source>
        <dbReference type="SAM" id="Coils"/>
    </source>
</evidence>
<evidence type="ECO:0000313" key="3">
    <source>
        <dbReference type="Proteomes" id="UP001562354"/>
    </source>
</evidence>
<dbReference type="PROSITE" id="PS51386">
    <property type="entry name" value="RINT1_TIP20"/>
    <property type="match status" value="1"/>
</dbReference>
<dbReference type="InterPro" id="IPR042042">
    <property type="entry name" value="Tip20p_domB"/>
</dbReference>
<accession>A0ABR3PAP9</accession>
<organism evidence="2 3">
    <name type="scientific">Neodothiora populina</name>
    <dbReference type="NCBI Taxonomy" id="2781224"/>
    <lineage>
        <taxon>Eukaryota</taxon>
        <taxon>Fungi</taxon>
        <taxon>Dikarya</taxon>
        <taxon>Ascomycota</taxon>
        <taxon>Pezizomycotina</taxon>
        <taxon>Dothideomycetes</taxon>
        <taxon>Dothideomycetidae</taxon>
        <taxon>Dothideales</taxon>
        <taxon>Dothioraceae</taxon>
        <taxon>Neodothiora</taxon>
    </lineage>
</organism>
<keyword evidence="3" id="KW-1185">Reference proteome</keyword>
<dbReference type="PANTHER" id="PTHR13520:SF0">
    <property type="entry name" value="RAD50-INTERACTING PROTEIN 1"/>
    <property type="match status" value="1"/>
</dbReference>
<evidence type="ECO:0000313" key="2">
    <source>
        <dbReference type="EMBL" id="KAL1303236.1"/>
    </source>
</evidence>
<reference evidence="2 3" key="1">
    <citation type="submission" date="2024-07" db="EMBL/GenBank/DDBJ databases">
        <title>Draft sequence of the Neodothiora populina.</title>
        <authorList>
            <person name="Drown D.D."/>
            <person name="Schuette U.S."/>
            <person name="Buechlein A.B."/>
            <person name="Rusch D.R."/>
            <person name="Winton L.W."/>
            <person name="Adams G.A."/>
        </authorList>
    </citation>
    <scope>NUCLEOTIDE SEQUENCE [LARGE SCALE GENOMIC DNA]</scope>
    <source>
        <strain evidence="2 3">CPC 39397</strain>
    </source>
</reference>
<dbReference type="InterPro" id="IPR007528">
    <property type="entry name" value="RINT1_Tip20"/>
</dbReference>
<keyword evidence="1" id="KW-0175">Coiled coil</keyword>
<dbReference type="RefSeq" id="XP_069199511.1">
    <property type="nucleotide sequence ID" value="XM_069346640.1"/>
</dbReference>
<dbReference type="PANTHER" id="PTHR13520">
    <property type="entry name" value="RAD50-INTERACTING PROTEIN 1 RINT-1"/>
    <property type="match status" value="1"/>
</dbReference>
<proteinExistence type="predicted"/>
<name>A0ABR3PAP9_9PEZI</name>
<dbReference type="EMBL" id="JBFMKM010000010">
    <property type="protein sequence ID" value="KAL1303236.1"/>
    <property type="molecule type" value="Genomic_DNA"/>
</dbReference>
<dbReference type="Gene3D" id="1.20.58.1420">
    <property type="entry name" value="Dsl1p vesicle tethering complex, Tip20p subunit, domain B"/>
    <property type="match status" value="1"/>
</dbReference>
<sequence>MAVGAQDARIVDFLDDKLQSLADFDTLDSLLDNLKTQQDLLKQQLSDARKDHDTAQQACQQHAASVKAKAAAFEQEQGEIDRRLMIVTQSETSEEAIQRFQSSTDRLHRLDVASGYAEMLKEVDVLSQQCTAQLGKDDVAALESYKRLQGLSRSLNPLQEAAEGAAPHLLHHVASSVAALRDSIRSSLTSNLDKTLAKMAWPRSDIVVPPDLQQEWRTNIERLLDLQKSELLAGDVVNKTKASKDEPSVLLPFSIMLKPLELRFLYHFSGDRPTNRLDKPEYFLSHILDLLNTYAAFFQSNMQRLLLSNFRDSDLAFVPAYIDTTSAFITALLPMAERKLWSILPQVASQPQLLSNLIHEVMSFDKTIEEEWSYTPLSPSMPWRGLAYFILEKQSYFPQWLAAEREFALARYEAIVSDRASGELDFDSVSATSTKPSRAAVRVNDLLDTITERYRTLSSFSQKLRFLIDIQIAIFDRFHQRLHEGLEAYLTRTSAVARTVHGVTRDDQAELAGVKGLDRLCRVFGSAEYLEKALREWSDDVFFLEIWEELQYRATSKTPIKGDLRMSDIASKTSATIATNGAADHEELQGALFDETAASYQKLRIRSQGIIVDTITYNIRDALRSYTRINPWASLSSTNSASSEAALTAELDAPLRLLEEYFSFLSRALGKAPLKRIGRLVAHAVQSTLWDSLLMRHSFSTAGAQQFVVDVNGIWSIFDRYIDLGSGAAGMRKLSEALSLLSLPVKGEIAAVNDNQDTRLDYGEEMDAKKIWGLFEVERRVFIDNEAARDVLEEMGLELLSEGDARSILEKRVELSS</sequence>
<dbReference type="Proteomes" id="UP001562354">
    <property type="component" value="Unassembled WGS sequence"/>
</dbReference>
<dbReference type="GeneID" id="95980350"/>
<gene>
    <name evidence="2" type="ORF">AAFC00_006651</name>
</gene>
<protein>
    <recommendedName>
        <fullName evidence="4">RINT-1 family protein</fullName>
    </recommendedName>
</protein>
<dbReference type="InterPro" id="IPR042044">
    <property type="entry name" value="EXOC6PINT-1/Sec15/Tip20_C_dom2"/>
</dbReference>